<dbReference type="PANTHER" id="PTHR36867:SF1">
    <property type="entry name" value="RIKEN CDNA 2610318N02 GENE"/>
    <property type="match status" value="1"/>
</dbReference>
<dbReference type="Ensembl" id="ENSCJAT00000125175.1">
    <property type="protein sequence ID" value="ENSCJAP00000087673.1"/>
    <property type="gene ID" value="ENSCJAG00000080782.1"/>
</dbReference>
<reference evidence="2 3" key="1">
    <citation type="submission" date="2009-03" db="EMBL/GenBank/DDBJ databases">
        <authorList>
            <person name="Warren W."/>
            <person name="Ye L."/>
            <person name="Minx P."/>
            <person name="Worley K."/>
            <person name="Gibbs R."/>
            <person name="Wilson R.K."/>
        </authorList>
    </citation>
    <scope>NUCLEOTIDE SEQUENCE [LARGE SCALE GENOMIC DNA]</scope>
</reference>
<feature type="region of interest" description="Disordered" evidence="1">
    <location>
        <begin position="34"/>
        <end position="71"/>
    </location>
</feature>
<keyword evidence="3" id="KW-1185">Reference proteome</keyword>
<evidence type="ECO:0000256" key="1">
    <source>
        <dbReference type="SAM" id="MobiDB-lite"/>
    </source>
</evidence>
<name>A0A8I4A3L4_CALJA</name>
<feature type="compositionally biased region" description="Low complexity" evidence="1">
    <location>
        <begin position="60"/>
        <end position="71"/>
    </location>
</feature>
<proteinExistence type="predicted"/>
<feature type="compositionally biased region" description="Basic and acidic residues" evidence="1">
    <location>
        <begin position="37"/>
        <end position="51"/>
    </location>
</feature>
<organism evidence="2 3">
    <name type="scientific">Callithrix jacchus</name>
    <name type="common">White-tufted-ear marmoset</name>
    <name type="synonym">Simia Jacchus</name>
    <dbReference type="NCBI Taxonomy" id="9483"/>
    <lineage>
        <taxon>Eukaryota</taxon>
        <taxon>Metazoa</taxon>
        <taxon>Chordata</taxon>
        <taxon>Craniata</taxon>
        <taxon>Vertebrata</taxon>
        <taxon>Euteleostomi</taxon>
        <taxon>Mammalia</taxon>
        <taxon>Eutheria</taxon>
        <taxon>Euarchontoglires</taxon>
        <taxon>Primates</taxon>
        <taxon>Haplorrhini</taxon>
        <taxon>Platyrrhini</taxon>
        <taxon>Cebidae</taxon>
        <taxon>Callitrichinae</taxon>
        <taxon>Callithrix</taxon>
        <taxon>Callithrix</taxon>
    </lineage>
</organism>
<evidence type="ECO:0000313" key="2">
    <source>
        <dbReference type="Ensembl" id="ENSCJAP00000087673.1"/>
    </source>
</evidence>
<dbReference type="Proteomes" id="UP000008225">
    <property type="component" value="Chromosome 1"/>
</dbReference>
<dbReference type="AlphaFoldDB" id="A0A8I4A3L4"/>
<sequence>SGVSTACTSTPGVRLNLCRCWALWVSESSAASRRARHQEEGKEANKEESRTHLTGSVDLPVPATNPAATSTTATTVGSVATLSPPVYTLLRVFGLLPLLPARQSVENLDISRSEVKLNRNGLSSNPKRWKEFTLDLKEMKKHFGNVLCAMFGHNFFSNHPDRIVDLTLLVVNSGSFHFSYVAGISMFKLHCPNFPWQVMHVSSARPRPVVIPLTLMRHQTLL</sequence>
<dbReference type="PANTHER" id="PTHR36867">
    <property type="entry name" value="MCG131172, ISOFORM CRA_A"/>
    <property type="match status" value="1"/>
</dbReference>
<protein>
    <submittedName>
        <fullName evidence="2">Uncharacterized protein</fullName>
    </submittedName>
</protein>
<evidence type="ECO:0000313" key="3">
    <source>
        <dbReference type="Proteomes" id="UP000008225"/>
    </source>
</evidence>
<accession>A0A8I4A3L4</accession>
<reference evidence="2" key="2">
    <citation type="submission" date="2025-08" db="UniProtKB">
        <authorList>
            <consortium name="Ensembl"/>
        </authorList>
    </citation>
    <scope>IDENTIFICATION</scope>
</reference>
<reference evidence="2" key="3">
    <citation type="submission" date="2025-09" db="UniProtKB">
        <authorList>
            <consortium name="Ensembl"/>
        </authorList>
    </citation>
    <scope>IDENTIFICATION</scope>
</reference>